<evidence type="ECO:0000256" key="2">
    <source>
        <dbReference type="ARBA" id="ARBA00022723"/>
    </source>
</evidence>
<gene>
    <name evidence="4" type="ORF">JOF28_001535</name>
</gene>
<dbReference type="EMBL" id="JAFIDA010000001">
    <property type="protein sequence ID" value="MBP1326303.1"/>
    <property type="molecule type" value="Genomic_DNA"/>
</dbReference>
<dbReference type="Pfam" id="PF01557">
    <property type="entry name" value="FAA_hydrolase"/>
    <property type="match status" value="1"/>
</dbReference>
<keyword evidence="5" id="KW-1185">Reference proteome</keyword>
<evidence type="ECO:0000256" key="1">
    <source>
        <dbReference type="ARBA" id="ARBA00010211"/>
    </source>
</evidence>
<evidence type="ECO:0000259" key="3">
    <source>
        <dbReference type="Pfam" id="PF01557"/>
    </source>
</evidence>
<protein>
    <submittedName>
        <fullName evidence="4">2-keto-4-pentenoate hydratase/2-oxohepta-3-ene-1,7-dioic acid hydratase in catechol pathway</fullName>
    </submittedName>
</protein>
<organism evidence="4 5">
    <name type="scientific">Leucobacter exalbidus</name>
    <dbReference type="NCBI Taxonomy" id="662960"/>
    <lineage>
        <taxon>Bacteria</taxon>
        <taxon>Bacillati</taxon>
        <taxon>Actinomycetota</taxon>
        <taxon>Actinomycetes</taxon>
        <taxon>Micrococcales</taxon>
        <taxon>Microbacteriaceae</taxon>
        <taxon>Leucobacter</taxon>
    </lineage>
</organism>
<comment type="similarity">
    <text evidence="1">Belongs to the FAH family.</text>
</comment>
<feature type="domain" description="Fumarylacetoacetase-like C-terminal" evidence="3">
    <location>
        <begin position="72"/>
        <end position="275"/>
    </location>
</feature>
<dbReference type="SUPFAM" id="SSF56529">
    <property type="entry name" value="FAH"/>
    <property type="match status" value="1"/>
</dbReference>
<dbReference type="Proteomes" id="UP000675163">
    <property type="component" value="Unassembled WGS sequence"/>
</dbReference>
<dbReference type="PANTHER" id="PTHR42796:SF4">
    <property type="entry name" value="FUMARYLACETOACETATE HYDROLASE DOMAIN-CONTAINING PROTEIN 2A"/>
    <property type="match status" value="1"/>
</dbReference>
<dbReference type="PANTHER" id="PTHR42796">
    <property type="entry name" value="FUMARYLACETOACETATE HYDROLASE DOMAIN-CONTAINING PROTEIN 2A-RELATED"/>
    <property type="match status" value="1"/>
</dbReference>
<keyword evidence="2" id="KW-0479">Metal-binding</keyword>
<reference evidence="4" key="1">
    <citation type="submission" date="2021-02" db="EMBL/GenBank/DDBJ databases">
        <title>Sequencing the genomes of 1000 actinobacteria strains.</title>
        <authorList>
            <person name="Klenk H.-P."/>
        </authorList>
    </citation>
    <scope>NUCLEOTIDE SEQUENCE</scope>
    <source>
        <strain evidence="4">DSM 22850</strain>
    </source>
</reference>
<proteinExistence type="inferred from homology"/>
<name>A0A940PNA7_9MICO</name>
<dbReference type="AlphaFoldDB" id="A0A940PNA7"/>
<dbReference type="Gene3D" id="3.90.850.10">
    <property type="entry name" value="Fumarylacetoacetase-like, C-terminal domain"/>
    <property type="match status" value="1"/>
</dbReference>
<dbReference type="FunFam" id="3.90.850.10:FF:000002">
    <property type="entry name" value="2-hydroxyhepta-2,4-diene-1,7-dioate isomerase"/>
    <property type="match status" value="1"/>
</dbReference>
<sequence>MRFIKVGEFGQETPAVEVDGRRLSLSSITADIDGAFLSNNPVAVVEQALAAGELEELDAEARLGSPIATPGKIVCVGLNYRDHAAETNAEVPKEPVVFMKDPSTIVGPFDDVYIPRNSVKTDWEVELGVVIGAEARYLESPEAARASIAGYVLSHDVSEREFQLERGGQWDKGKSCERFNPLGPVLVTPEEIADPGNLNLRLSVNGVLHQNGNTKNLIFGIEYVIWYLSQFMVLRPGDLINTGTPAGVALGIEGNPYLRPGDVVELSIEGLGSSKQLFVAAP</sequence>
<dbReference type="RefSeq" id="WP_209705239.1">
    <property type="nucleotide sequence ID" value="NZ_JAFIDA010000001.1"/>
</dbReference>
<dbReference type="InterPro" id="IPR011234">
    <property type="entry name" value="Fumarylacetoacetase-like_C"/>
</dbReference>
<accession>A0A940PNA7</accession>
<comment type="caution">
    <text evidence="4">The sequence shown here is derived from an EMBL/GenBank/DDBJ whole genome shotgun (WGS) entry which is preliminary data.</text>
</comment>
<evidence type="ECO:0000313" key="5">
    <source>
        <dbReference type="Proteomes" id="UP000675163"/>
    </source>
</evidence>
<dbReference type="GO" id="GO:0046872">
    <property type="term" value="F:metal ion binding"/>
    <property type="evidence" value="ECO:0007669"/>
    <property type="project" value="UniProtKB-KW"/>
</dbReference>
<dbReference type="InterPro" id="IPR051121">
    <property type="entry name" value="FAH"/>
</dbReference>
<evidence type="ECO:0000313" key="4">
    <source>
        <dbReference type="EMBL" id="MBP1326303.1"/>
    </source>
</evidence>
<dbReference type="GO" id="GO:0016853">
    <property type="term" value="F:isomerase activity"/>
    <property type="evidence" value="ECO:0007669"/>
    <property type="project" value="UniProtKB-ARBA"/>
</dbReference>
<dbReference type="GO" id="GO:0019752">
    <property type="term" value="P:carboxylic acid metabolic process"/>
    <property type="evidence" value="ECO:0007669"/>
    <property type="project" value="UniProtKB-ARBA"/>
</dbReference>
<dbReference type="InterPro" id="IPR036663">
    <property type="entry name" value="Fumarylacetoacetase_C_sf"/>
</dbReference>